<dbReference type="InterPro" id="IPR036259">
    <property type="entry name" value="MFS_trans_sf"/>
</dbReference>
<dbReference type="EMBL" id="WIGO01000229">
    <property type="protein sequence ID" value="KAF6822733.1"/>
    <property type="molecule type" value="Genomic_DNA"/>
</dbReference>
<evidence type="ECO:0000313" key="9">
    <source>
        <dbReference type="Proteomes" id="UP000654918"/>
    </source>
</evidence>
<dbReference type="PANTHER" id="PTHR43791">
    <property type="entry name" value="PERMEASE-RELATED"/>
    <property type="match status" value="1"/>
</dbReference>
<dbReference type="PANTHER" id="PTHR43791:SF54">
    <property type="entry name" value="MAJOR FACILITATOR SUPERFAMILY (MFS) PROFILE DOMAIN-CONTAINING PROTEIN-RELATED"/>
    <property type="match status" value="1"/>
</dbReference>
<keyword evidence="2" id="KW-0813">Transport</keyword>
<evidence type="ECO:0000256" key="1">
    <source>
        <dbReference type="ARBA" id="ARBA00004141"/>
    </source>
</evidence>
<keyword evidence="5 7" id="KW-0472">Membrane</keyword>
<comment type="subcellular location">
    <subcellularLocation>
        <location evidence="1">Membrane</location>
        <topology evidence="1">Multi-pass membrane protein</topology>
    </subcellularLocation>
</comment>
<feature type="transmembrane region" description="Helical" evidence="7">
    <location>
        <begin position="270"/>
        <end position="290"/>
    </location>
</feature>
<evidence type="ECO:0000256" key="2">
    <source>
        <dbReference type="ARBA" id="ARBA00022448"/>
    </source>
</evidence>
<dbReference type="SUPFAM" id="SSF103473">
    <property type="entry name" value="MFS general substrate transporter"/>
    <property type="match status" value="1"/>
</dbReference>
<keyword evidence="9" id="KW-1185">Reference proteome</keyword>
<comment type="caution">
    <text evidence="8">The sequence shown here is derived from an EMBL/GenBank/DDBJ whole genome shotgun (WGS) entry which is preliminary data.</text>
</comment>
<keyword evidence="4 7" id="KW-1133">Transmembrane helix</keyword>
<dbReference type="AlphaFoldDB" id="A0A8H6K115"/>
<reference evidence="8" key="1">
    <citation type="journal article" date="2020" name="Phytopathology">
        <title>Genome Sequence Resources of Colletotrichum truncatum, C. plurivorum, C. musicola, and C. sojae: Four Species Pathogenic to Soybean (Glycine max).</title>
        <authorList>
            <person name="Rogerio F."/>
            <person name="Boufleur T.R."/>
            <person name="Ciampi-Guillardi M."/>
            <person name="Sukno S.A."/>
            <person name="Thon M.R."/>
            <person name="Massola Junior N.S."/>
            <person name="Baroncelli R."/>
        </authorList>
    </citation>
    <scope>NUCLEOTIDE SEQUENCE</scope>
    <source>
        <strain evidence="8">LFN00145</strain>
    </source>
</reference>
<evidence type="ECO:0000313" key="8">
    <source>
        <dbReference type="EMBL" id="KAF6822733.1"/>
    </source>
</evidence>
<evidence type="ECO:0000256" key="3">
    <source>
        <dbReference type="ARBA" id="ARBA00022692"/>
    </source>
</evidence>
<evidence type="ECO:0000256" key="4">
    <source>
        <dbReference type="ARBA" id="ARBA00022989"/>
    </source>
</evidence>
<sequence length="392" mass="43016">MDSSTLKSSGEPLQQAVALENAKDTENPRTEYEEYLDLNREFTGERLRKLVRKVDWHVLPQLIIIYLLAHIDRNNAGNARLFGAEADMKLSGQDWNTGLSIFFVTYAAGGVAGAFSGLLAYGIGHLDGLFSFLVAASAWFVLNDTPAKVTKWLTPEERRFLVLRARYAAGGETGIAETEKFSWKAAREAFRCRHAVHRHIFNLGYTAAVAQAMTAPPYIFAALVTLFTGWAADRWQQRMLAIAIPNSIAVCGFIIMMVTSRYPELPGATLFLATGGLYPVSPAVTAWIALNCAGSMKRAVGIGAMLSFSQLGGIVGSNIYIKAQSATYPIGFGISLGMLAVFGVIWPAIYWVILKRINAKRAAIPVEEIHAKYTEQQLSDMGDLSPLFRYST</sequence>
<accession>A0A8H6K115</accession>
<evidence type="ECO:0000256" key="5">
    <source>
        <dbReference type="ARBA" id="ARBA00023136"/>
    </source>
</evidence>
<keyword evidence="3 7" id="KW-0812">Transmembrane</keyword>
<dbReference type="Gene3D" id="1.20.1250.20">
    <property type="entry name" value="MFS general substrate transporter like domains"/>
    <property type="match status" value="2"/>
</dbReference>
<protein>
    <submittedName>
        <fullName evidence="8">High-affinity nicotinic acid transporter</fullName>
    </submittedName>
</protein>
<dbReference type="Proteomes" id="UP000654918">
    <property type="component" value="Unassembled WGS sequence"/>
</dbReference>
<feature type="transmembrane region" description="Helical" evidence="7">
    <location>
        <begin position="98"/>
        <end position="119"/>
    </location>
</feature>
<feature type="transmembrane region" description="Helical" evidence="7">
    <location>
        <begin position="215"/>
        <end position="232"/>
    </location>
</feature>
<name>A0A8H6K115_9PEZI</name>
<dbReference type="GO" id="GO:0022857">
    <property type="term" value="F:transmembrane transporter activity"/>
    <property type="evidence" value="ECO:0007669"/>
    <property type="project" value="TreeGrafter"/>
</dbReference>
<proteinExistence type="predicted"/>
<feature type="transmembrane region" description="Helical" evidence="7">
    <location>
        <begin position="302"/>
        <end position="321"/>
    </location>
</feature>
<feature type="transmembrane region" description="Helical" evidence="7">
    <location>
        <begin position="239"/>
        <end position="258"/>
    </location>
</feature>
<evidence type="ECO:0000256" key="6">
    <source>
        <dbReference type="SAM" id="MobiDB-lite"/>
    </source>
</evidence>
<gene>
    <name evidence="8" type="ORF">CPLU01_11843</name>
</gene>
<feature type="region of interest" description="Disordered" evidence="6">
    <location>
        <begin position="1"/>
        <end position="26"/>
    </location>
</feature>
<feature type="transmembrane region" description="Helical" evidence="7">
    <location>
        <begin position="327"/>
        <end position="353"/>
    </location>
</feature>
<feature type="compositionally biased region" description="Polar residues" evidence="6">
    <location>
        <begin position="1"/>
        <end position="12"/>
    </location>
</feature>
<evidence type="ECO:0000256" key="7">
    <source>
        <dbReference type="SAM" id="Phobius"/>
    </source>
</evidence>
<organism evidence="8 9">
    <name type="scientific">Colletotrichum plurivorum</name>
    <dbReference type="NCBI Taxonomy" id="2175906"/>
    <lineage>
        <taxon>Eukaryota</taxon>
        <taxon>Fungi</taxon>
        <taxon>Dikarya</taxon>
        <taxon>Ascomycota</taxon>
        <taxon>Pezizomycotina</taxon>
        <taxon>Sordariomycetes</taxon>
        <taxon>Hypocreomycetidae</taxon>
        <taxon>Glomerellales</taxon>
        <taxon>Glomerellaceae</taxon>
        <taxon>Colletotrichum</taxon>
        <taxon>Colletotrichum orchidearum species complex</taxon>
    </lineage>
</organism>
<dbReference type="GO" id="GO:0016020">
    <property type="term" value="C:membrane"/>
    <property type="evidence" value="ECO:0007669"/>
    <property type="project" value="UniProtKB-SubCell"/>
</dbReference>